<evidence type="ECO:0000256" key="1">
    <source>
        <dbReference type="PROSITE-ProRule" id="PRU00042"/>
    </source>
</evidence>
<keyword evidence="1" id="KW-0862">Zinc</keyword>
<feature type="region of interest" description="Disordered" evidence="2">
    <location>
        <begin position="126"/>
        <end position="155"/>
    </location>
</feature>
<dbReference type="PROSITE" id="PS50157">
    <property type="entry name" value="ZINC_FINGER_C2H2_2"/>
    <property type="match status" value="1"/>
</dbReference>
<comment type="caution">
    <text evidence="4">The sequence shown here is derived from an EMBL/GenBank/DDBJ whole genome shotgun (WGS) entry which is preliminary data.</text>
</comment>
<feature type="compositionally biased region" description="Basic and acidic residues" evidence="2">
    <location>
        <begin position="206"/>
        <end position="219"/>
    </location>
</feature>
<dbReference type="STRING" id="105351.A0A401KY88"/>
<gene>
    <name evidence="4" type="ORF">AAWM_07214</name>
</gene>
<keyword evidence="5" id="KW-1185">Reference proteome</keyword>
<feature type="domain" description="C2H2-type" evidence="3">
    <location>
        <begin position="395"/>
        <end position="422"/>
    </location>
</feature>
<dbReference type="GO" id="GO:0008270">
    <property type="term" value="F:zinc ion binding"/>
    <property type="evidence" value="ECO:0007669"/>
    <property type="project" value="UniProtKB-KW"/>
</dbReference>
<protein>
    <recommendedName>
        <fullName evidence="3">C2H2-type domain-containing protein</fullName>
    </recommendedName>
</protein>
<keyword evidence="1" id="KW-0863">Zinc-finger</keyword>
<evidence type="ECO:0000313" key="4">
    <source>
        <dbReference type="EMBL" id="GCB24329.1"/>
    </source>
</evidence>
<dbReference type="InterPro" id="IPR013087">
    <property type="entry name" value="Znf_C2H2_type"/>
</dbReference>
<reference evidence="4 5" key="1">
    <citation type="submission" date="2016-09" db="EMBL/GenBank/DDBJ databases">
        <title>Aspergillus awamori IFM 58123T.</title>
        <authorList>
            <person name="Kusuya Y."/>
            <person name="Shimizu M."/>
            <person name="Takahashi H."/>
            <person name="Yaguchi T."/>
        </authorList>
    </citation>
    <scope>NUCLEOTIDE SEQUENCE [LARGE SCALE GENOMIC DNA]</scope>
    <source>
        <strain evidence="4 5">IFM 58123</strain>
    </source>
</reference>
<evidence type="ECO:0000259" key="3">
    <source>
        <dbReference type="PROSITE" id="PS50157"/>
    </source>
</evidence>
<dbReference type="AlphaFoldDB" id="A0A401KY88"/>
<feature type="region of interest" description="Disordered" evidence="2">
    <location>
        <begin position="195"/>
        <end position="219"/>
    </location>
</feature>
<feature type="compositionally biased region" description="Basic and acidic residues" evidence="2">
    <location>
        <begin position="127"/>
        <end position="136"/>
    </location>
</feature>
<evidence type="ECO:0000313" key="5">
    <source>
        <dbReference type="Proteomes" id="UP000286921"/>
    </source>
</evidence>
<dbReference type="Proteomes" id="UP000286921">
    <property type="component" value="Unassembled WGS sequence"/>
</dbReference>
<organism evidence="4 5">
    <name type="scientific">Aspergillus awamori</name>
    <name type="common">Black koji mold</name>
    <dbReference type="NCBI Taxonomy" id="105351"/>
    <lineage>
        <taxon>Eukaryota</taxon>
        <taxon>Fungi</taxon>
        <taxon>Dikarya</taxon>
        <taxon>Ascomycota</taxon>
        <taxon>Pezizomycotina</taxon>
        <taxon>Eurotiomycetes</taxon>
        <taxon>Eurotiomycetidae</taxon>
        <taxon>Eurotiales</taxon>
        <taxon>Aspergillaceae</taxon>
        <taxon>Aspergillus</taxon>
    </lineage>
</organism>
<keyword evidence="1" id="KW-0479">Metal-binding</keyword>
<evidence type="ECO:0000256" key="2">
    <source>
        <dbReference type="SAM" id="MobiDB-lite"/>
    </source>
</evidence>
<dbReference type="EMBL" id="BDHI01000017">
    <property type="protein sequence ID" value="GCB24329.1"/>
    <property type="molecule type" value="Genomic_DNA"/>
</dbReference>
<proteinExistence type="predicted"/>
<name>A0A401KY88_ASPAW</name>
<sequence>MDSAQQATNFLKKLGQLLLIFGSDDPEPLNHLQSRRLTRWKALLNGSTLARSRTQKHVQRYARQFASKVLTIAGRETLYLCMIEYSISSLPKISFSGFYPALKEWSRSAQFPELLTKQTSEFWNEGDQMREDKGSSEEQVFPRNGSTERPVSGDSEILLAANQYPDVRSDDESTESPMQMMSHFRILDATRLRGTAEDDSMQRSTSMHDRNESHPETERPLEVAFAVPPKLLDVFYQLHKSSKSSPHSAIITVPTQDRVASLVLSIPRTEAVLKGDEYKLPVIFNSRDLSEFRDRLLWSNFKAIGQPAIVAAARAGWHIQSLDDIANSIREGRFDELELERARENAKEKLAWINRLSSGPPNLKFAITPPRHNMASLQRQLNTLKKVLEKTSINVICPLCLRSFSRADVLYAHFRQEGGEDTMHAGLAMKQADFGTFISCYERAMGASIPSSMLRDGHECFKTWFIVENYRRDAENGAVHPDASLGELFNFDALDDCESTCV</sequence>
<accession>A0A401KY88</accession>